<evidence type="ECO:0000259" key="5">
    <source>
        <dbReference type="PROSITE" id="PS01124"/>
    </source>
</evidence>
<dbReference type="SUPFAM" id="SSF51215">
    <property type="entry name" value="Regulatory protein AraC"/>
    <property type="match status" value="1"/>
</dbReference>
<dbReference type="PATRIC" id="fig|1036673.3.peg.7336"/>
<dbReference type="SUPFAM" id="SSF46689">
    <property type="entry name" value="Homeodomain-like"/>
    <property type="match status" value="1"/>
</dbReference>
<dbReference type="InterPro" id="IPR020449">
    <property type="entry name" value="Tscrpt_reg_AraC-type_HTH"/>
</dbReference>
<dbReference type="InterPro" id="IPR018062">
    <property type="entry name" value="HTH_AraC-typ_CS"/>
</dbReference>
<dbReference type="InterPro" id="IPR003313">
    <property type="entry name" value="AraC-bd"/>
</dbReference>
<organism evidence="6 7">
    <name type="scientific">Paenibacillus mucilaginosus (strain KNP414)</name>
    <dbReference type="NCBI Taxonomy" id="1036673"/>
    <lineage>
        <taxon>Bacteria</taxon>
        <taxon>Bacillati</taxon>
        <taxon>Bacillota</taxon>
        <taxon>Bacilli</taxon>
        <taxon>Bacillales</taxon>
        <taxon>Paenibacillaceae</taxon>
        <taxon>Paenibacillus</taxon>
    </lineage>
</organism>
<dbReference type="PANTHER" id="PTHR46796:SF2">
    <property type="entry name" value="TRANSCRIPTIONAL REGULATORY PROTEIN"/>
    <property type="match status" value="1"/>
</dbReference>
<dbReference type="Gene3D" id="2.60.120.10">
    <property type="entry name" value="Jelly Rolls"/>
    <property type="match status" value="1"/>
</dbReference>
<keyword evidence="3" id="KW-0010">Activator</keyword>
<gene>
    <name evidence="6" type="ordered locus">KNP414_07864</name>
</gene>
<dbReference type="PROSITE" id="PS01124">
    <property type="entry name" value="HTH_ARAC_FAMILY_2"/>
    <property type="match status" value="1"/>
</dbReference>
<evidence type="ECO:0000256" key="2">
    <source>
        <dbReference type="ARBA" id="ARBA00023125"/>
    </source>
</evidence>
<sequence>MPHDIRFYRDPALPQLECKVCAAGEMPAKKHFHEEYSLGIVEDGASRVWCDGRELDMKAGRLIWIPPYVPHACSPLEASGWRYKMLFIHAEWMEGLGEELRLSGPSLVMDRKSTRRSRGLMNRVAECLAGRRSPLETETRLLQLAGGLLNPNAEVEAYAAGTAGERRKLARVQEYLHAYALEGVTLERLEAVSGLSRFRLVHRFTGAFRIPPHAYQTMLRLHYAKRELAKRRSIAEVAAEAGFYDQSHFTKSFKSYTGVTPLAYTDALR</sequence>
<dbReference type="InterPro" id="IPR014710">
    <property type="entry name" value="RmlC-like_jellyroll"/>
</dbReference>
<dbReference type="InterPro" id="IPR050204">
    <property type="entry name" value="AraC_XylS_family_regulators"/>
</dbReference>
<reference evidence="7" key="1">
    <citation type="submission" date="2011-06" db="EMBL/GenBank/DDBJ databases">
        <title>Complete genome sequence of Paenibacillus mucilaginosus KNP414.</title>
        <authorList>
            <person name="Wang J."/>
            <person name="Hu S."/>
            <person name="Hu X."/>
            <person name="Zhang B."/>
            <person name="Dong D."/>
            <person name="Zhang S."/>
            <person name="Zhao K."/>
            <person name="Wu D."/>
        </authorList>
    </citation>
    <scope>NUCLEOTIDE SEQUENCE [LARGE SCALE GENOMIC DNA]</scope>
    <source>
        <strain evidence="7">KNP414</strain>
    </source>
</reference>
<keyword evidence="1" id="KW-0805">Transcription regulation</keyword>
<dbReference type="KEGG" id="pms:KNP414_07864"/>
<reference evidence="6 7" key="2">
    <citation type="journal article" date="2013" name="Genome Announc.">
        <title>Genome Sequence of Growth-Improving Paenibacillus mucilaginosus Strain KNP414.</title>
        <authorList>
            <person name="Lu J.J."/>
            <person name="Wang J.F."/>
            <person name="Hu X.F."/>
        </authorList>
    </citation>
    <scope>NUCLEOTIDE SEQUENCE [LARGE SCALE GENOMIC DNA]</scope>
    <source>
        <strain evidence="6 7">KNP414</strain>
    </source>
</reference>
<dbReference type="InterPro" id="IPR009057">
    <property type="entry name" value="Homeodomain-like_sf"/>
</dbReference>
<dbReference type="InterPro" id="IPR037923">
    <property type="entry name" value="HTH-like"/>
</dbReference>
<dbReference type="Pfam" id="PF02311">
    <property type="entry name" value="AraC_binding"/>
    <property type="match status" value="1"/>
</dbReference>
<keyword evidence="2" id="KW-0238">DNA-binding</keyword>
<evidence type="ECO:0000313" key="6">
    <source>
        <dbReference type="EMBL" id="AEI46349.1"/>
    </source>
</evidence>
<dbReference type="GO" id="GO:0003700">
    <property type="term" value="F:DNA-binding transcription factor activity"/>
    <property type="evidence" value="ECO:0007669"/>
    <property type="project" value="InterPro"/>
</dbReference>
<dbReference type="HOGENOM" id="CLU_000445_88_16_9"/>
<keyword evidence="4" id="KW-0804">Transcription</keyword>
<dbReference type="Proteomes" id="UP000006620">
    <property type="component" value="Chromosome"/>
</dbReference>
<proteinExistence type="predicted"/>
<dbReference type="Pfam" id="PF12833">
    <property type="entry name" value="HTH_18"/>
    <property type="match status" value="1"/>
</dbReference>
<dbReference type="InterPro" id="IPR018060">
    <property type="entry name" value="HTH_AraC"/>
</dbReference>
<name>F8FIX1_PAEMK</name>
<dbReference type="PROSITE" id="PS00041">
    <property type="entry name" value="HTH_ARAC_FAMILY_1"/>
    <property type="match status" value="1"/>
</dbReference>
<evidence type="ECO:0000256" key="4">
    <source>
        <dbReference type="ARBA" id="ARBA00023163"/>
    </source>
</evidence>
<dbReference type="GO" id="GO:0043565">
    <property type="term" value="F:sequence-specific DNA binding"/>
    <property type="evidence" value="ECO:0007669"/>
    <property type="project" value="InterPro"/>
</dbReference>
<feature type="domain" description="HTH araC/xylS-type" evidence="5">
    <location>
        <begin position="170"/>
        <end position="267"/>
    </location>
</feature>
<evidence type="ECO:0000256" key="1">
    <source>
        <dbReference type="ARBA" id="ARBA00023015"/>
    </source>
</evidence>
<dbReference type="Gene3D" id="1.10.10.60">
    <property type="entry name" value="Homeodomain-like"/>
    <property type="match status" value="1"/>
</dbReference>
<evidence type="ECO:0000256" key="3">
    <source>
        <dbReference type="ARBA" id="ARBA00023159"/>
    </source>
</evidence>
<dbReference type="PRINTS" id="PR00032">
    <property type="entry name" value="HTHARAC"/>
</dbReference>
<dbReference type="SMART" id="SM00342">
    <property type="entry name" value="HTH_ARAC"/>
    <property type="match status" value="1"/>
</dbReference>
<dbReference type="PANTHER" id="PTHR46796">
    <property type="entry name" value="HTH-TYPE TRANSCRIPTIONAL ACTIVATOR RHAS-RELATED"/>
    <property type="match status" value="1"/>
</dbReference>
<dbReference type="EMBL" id="CP002869">
    <property type="protein sequence ID" value="AEI46349.1"/>
    <property type="molecule type" value="Genomic_DNA"/>
</dbReference>
<evidence type="ECO:0000313" key="7">
    <source>
        <dbReference type="Proteomes" id="UP000006620"/>
    </source>
</evidence>
<protein>
    <submittedName>
        <fullName evidence="6">Transcriptional regulator, AraC family</fullName>
    </submittedName>
</protein>
<dbReference type="RefSeq" id="WP_013921496.1">
    <property type="nucleotide sequence ID" value="NC_015690.1"/>
</dbReference>
<dbReference type="AlphaFoldDB" id="F8FIX1"/>
<accession>F8FIX1</accession>